<name>A0A2V0PGS5_9CHLO</name>
<feature type="compositionally biased region" description="Acidic residues" evidence="1">
    <location>
        <begin position="527"/>
        <end position="538"/>
    </location>
</feature>
<feature type="domain" description="Transcription initiation factor IIE subunit alpha N-terminal" evidence="2">
    <location>
        <begin position="49"/>
        <end position="218"/>
    </location>
</feature>
<evidence type="ECO:0000259" key="2">
    <source>
        <dbReference type="SMART" id="SM00531"/>
    </source>
</evidence>
<dbReference type="EMBL" id="BDRX01000118">
    <property type="protein sequence ID" value="GBF98212.1"/>
    <property type="molecule type" value="Genomic_DNA"/>
</dbReference>
<dbReference type="GO" id="GO:0006367">
    <property type="term" value="P:transcription initiation at RNA polymerase II promoter"/>
    <property type="evidence" value="ECO:0007669"/>
    <property type="project" value="InterPro"/>
</dbReference>
<gene>
    <name evidence="3" type="ORF">Rsub_10712</name>
</gene>
<protein>
    <recommendedName>
        <fullName evidence="2">Transcription initiation factor IIE subunit alpha N-terminal domain-containing protein</fullName>
    </recommendedName>
</protein>
<dbReference type="OrthoDB" id="361102at2759"/>
<feature type="compositionally biased region" description="Low complexity" evidence="1">
    <location>
        <begin position="475"/>
        <end position="498"/>
    </location>
</feature>
<dbReference type="InterPro" id="IPR039997">
    <property type="entry name" value="TFE"/>
</dbReference>
<sequence length="538" mass="57239">MATTVVPTSFKVLVKMVASAFYGGMCPPLEAVPPEERERAQKPQNDTTGLGRVLLAALTERQWVKEDELASDLNLQPKMARRALRGQREGARTLDATALEQLLQREHRRETKRQIKKEAAALDQAIDPEDEEALRAHVVSYCALDYPRLLDALRYRLETMTRNVRRACENREVVQRYRCTNDMCAAEFRSLDVDKLEMNFEAGVGYTGNTAERRAYVARMQEINKVLESQLKPLRDQLAVCVGQQVPDFNTFQVWMTERIIITANEKDMREKAARSGGEFGGGGGYGGYHGGGGGGPGISIDTYDANMQTQLAAQKAAAAAVGKQVAVPWLQSKFAAPPGGAAAGGGEVKEEEGSGAGADGGVKPEPDAAATGRVKPEPGEAWAAAAAAAEEAEEEAAAEEAALADEGADGGGSPPHKRRRGLGEGLREVPVSELDWVGDAQDLVGGAAAAGAGGGAAAAGGAPPPQPSAGGAGAAAAWQQQPVQQQPSQPSKQQQPSQQPPQQPPSQQQPSKQQPSQPPSQQQQQAEEEDDEEWEDV</sequence>
<dbReference type="PANTHER" id="PTHR13097:SF7">
    <property type="entry name" value="GENERAL TRANSCRIPTION FACTOR IIE SUBUNIT 1"/>
    <property type="match status" value="1"/>
</dbReference>
<feature type="compositionally biased region" description="Low complexity" evidence="1">
    <location>
        <begin position="506"/>
        <end position="526"/>
    </location>
</feature>
<organism evidence="3 4">
    <name type="scientific">Raphidocelis subcapitata</name>
    <dbReference type="NCBI Taxonomy" id="307507"/>
    <lineage>
        <taxon>Eukaryota</taxon>
        <taxon>Viridiplantae</taxon>
        <taxon>Chlorophyta</taxon>
        <taxon>core chlorophytes</taxon>
        <taxon>Chlorophyceae</taxon>
        <taxon>CS clade</taxon>
        <taxon>Sphaeropleales</taxon>
        <taxon>Selenastraceae</taxon>
        <taxon>Raphidocelis</taxon>
    </lineage>
</organism>
<feature type="region of interest" description="Disordered" evidence="1">
    <location>
        <begin position="447"/>
        <end position="538"/>
    </location>
</feature>
<dbReference type="STRING" id="307507.A0A2V0PGS5"/>
<dbReference type="InParanoid" id="A0A2V0PGS5"/>
<dbReference type="FunCoup" id="A0A2V0PGS5">
    <property type="interactions" value="1529"/>
</dbReference>
<feature type="region of interest" description="Disordered" evidence="1">
    <location>
        <begin position="338"/>
        <end position="428"/>
    </location>
</feature>
<reference evidence="3 4" key="1">
    <citation type="journal article" date="2018" name="Sci. Rep.">
        <title>Raphidocelis subcapitata (=Pseudokirchneriella subcapitata) provides an insight into genome evolution and environmental adaptations in the Sphaeropleales.</title>
        <authorList>
            <person name="Suzuki S."/>
            <person name="Yamaguchi H."/>
            <person name="Nakajima N."/>
            <person name="Kawachi M."/>
        </authorList>
    </citation>
    <scope>NUCLEOTIDE SEQUENCE [LARGE SCALE GENOMIC DNA]</scope>
    <source>
        <strain evidence="3 4">NIES-35</strain>
    </source>
</reference>
<comment type="caution">
    <text evidence="3">The sequence shown here is derived from an EMBL/GenBank/DDBJ whole genome shotgun (WGS) entry which is preliminary data.</text>
</comment>
<feature type="compositionally biased region" description="Acidic residues" evidence="1">
    <location>
        <begin position="391"/>
        <end position="409"/>
    </location>
</feature>
<dbReference type="Proteomes" id="UP000247498">
    <property type="component" value="Unassembled WGS sequence"/>
</dbReference>
<dbReference type="GO" id="GO:0005673">
    <property type="term" value="C:transcription factor TFIIE complex"/>
    <property type="evidence" value="ECO:0007669"/>
    <property type="project" value="TreeGrafter"/>
</dbReference>
<dbReference type="SMART" id="SM00531">
    <property type="entry name" value="TFIIE"/>
    <property type="match status" value="1"/>
</dbReference>
<keyword evidence="4" id="KW-1185">Reference proteome</keyword>
<dbReference type="InterPro" id="IPR002853">
    <property type="entry name" value="TFIIE_asu"/>
</dbReference>
<feature type="compositionally biased region" description="Low complexity" evidence="1">
    <location>
        <begin position="380"/>
        <end position="390"/>
    </location>
</feature>
<proteinExistence type="predicted"/>
<accession>A0A2V0PGS5</accession>
<evidence type="ECO:0000313" key="4">
    <source>
        <dbReference type="Proteomes" id="UP000247498"/>
    </source>
</evidence>
<evidence type="ECO:0000313" key="3">
    <source>
        <dbReference type="EMBL" id="GBF98212.1"/>
    </source>
</evidence>
<dbReference type="AlphaFoldDB" id="A0A2V0PGS5"/>
<dbReference type="PANTHER" id="PTHR13097">
    <property type="entry name" value="TRANSCRIPTION INITIATION FACTOR IIE, ALPHA SUBUNIT"/>
    <property type="match status" value="1"/>
</dbReference>
<evidence type="ECO:0000256" key="1">
    <source>
        <dbReference type="SAM" id="MobiDB-lite"/>
    </source>
</evidence>